<dbReference type="Pfam" id="PF00692">
    <property type="entry name" value="dUTPase"/>
    <property type="match status" value="1"/>
</dbReference>
<dbReference type="EMBL" id="DYYI01000064">
    <property type="protein sequence ID" value="HJE19844.1"/>
    <property type="molecule type" value="Genomic_DNA"/>
</dbReference>
<evidence type="ECO:0000313" key="7">
    <source>
        <dbReference type="EMBL" id="HJE19844.1"/>
    </source>
</evidence>
<name>A0A921JCF9_9STAP</name>
<keyword evidence="3" id="KW-0378">Hydrolase</keyword>
<dbReference type="GO" id="GO:0004170">
    <property type="term" value="F:dUTP diphosphatase activity"/>
    <property type="evidence" value="ECO:0007669"/>
    <property type="project" value="UniProtKB-EC"/>
</dbReference>
<protein>
    <recommendedName>
        <fullName evidence="2">dUTP diphosphatase</fullName>
        <ecNumber evidence="2">3.6.1.23</ecNumber>
    </recommendedName>
</protein>
<keyword evidence="4" id="KW-0546">Nucleotide metabolism</keyword>
<feature type="domain" description="dUTPase-like" evidence="6">
    <location>
        <begin position="19"/>
        <end position="148"/>
    </location>
</feature>
<evidence type="ECO:0000256" key="2">
    <source>
        <dbReference type="ARBA" id="ARBA00012379"/>
    </source>
</evidence>
<comment type="catalytic activity">
    <reaction evidence="5">
        <text>dUTP + H2O = dUMP + diphosphate + H(+)</text>
        <dbReference type="Rhea" id="RHEA:10248"/>
        <dbReference type="ChEBI" id="CHEBI:15377"/>
        <dbReference type="ChEBI" id="CHEBI:15378"/>
        <dbReference type="ChEBI" id="CHEBI:33019"/>
        <dbReference type="ChEBI" id="CHEBI:61555"/>
        <dbReference type="ChEBI" id="CHEBI:246422"/>
        <dbReference type="EC" id="3.6.1.23"/>
    </reaction>
</comment>
<organism evidence="7 8">
    <name type="scientific">Aliicoccus persicus</name>
    <dbReference type="NCBI Taxonomy" id="930138"/>
    <lineage>
        <taxon>Bacteria</taxon>
        <taxon>Bacillati</taxon>
        <taxon>Bacillota</taxon>
        <taxon>Bacilli</taxon>
        <taxon>Bacillales</taxon>
        <taxon>Staphylococcaceae</taxon>
        <taxon>Aliicoccus</taxon>
    </lineage>
</organism>
<dbReference type="PANTHER" id="PTHR11241">
    <property type="entry name" value="DEOXYURIDINE 5'-TRIPHOSPHATE NUCLEOTIDOHYDROLASE"/>
    <property type="match status" value="1"/>
</dbReference>
<dbReference type="InterPro" id="IPR036157">
    <property type="entry name" value="dUTPase-like_sf"/>
</dbReference>
<evidence type="ECO:0000259" key="6">
    <source>
        <dbReference type="Pfam" id="PF00692"/>
    </source>
</evidence>
<accession>A0A921JCF9</accession>
<comment type="similarity">
    <text evidence="1">Belongs to the dUTPase family.</text>
</comment>
<reference evidence="7" key="2">
    <citation type="submission" date="2021-09" db="EMBL/GenBank/DDBJ databases">
        <authorList>
            <person name="Gilroy R."/>
        </authorList>
    </citation>
    <scope>NUCLEOTIDE SEQUENCE</scope>
    <source>
        <strain evidence="7">6019</strain>
    </source>
</reference>
<evidence type="ECO:0000256" key="4">
    <source>
        <dbReference type="ARBA" id="ARBA00023080"/>
    </source>
</evidence>
<dbReference type="InterPro" id="IPR033704">
    <property type="entry name" value="dUTPase_trimeric"/>
</dbReference>
<dbReference type="InterPro" id="IPR029054">
    <property type="entry name" value="dUTPase-like"/>
</dbReference>
<dbReference type="GO" id="GO:0046081">
    <property type="term" value="P:dUTP catabolic process"/>
    <property type="evidence" value="ECO:0007669"/>
    <property type="project" value="InterPro"/>
</dbReference>
<dbReference type="GO" id="GO:0000287">
    <property type="term" value="F:magnesium ion binding"/>
    <property type="evidence" value="ECO:0007669"/>
    <property type="project" value="InterPro"/>
</dbReference>
<dbReference type="Proteomes" id="UP000763505">
    <property type="component" value="Unassembled WGS sequence"/>
</dbReference>
<dbReference type="AlphaFoldDB" id="A0A921JCF9"/>
<gene>
    <name evidence="7" type="ORF">K8V35_05780</name>
</gene>
<dbReference type="Gene3D" id="2.70.40.10">
    <property type="match status" value="1"/>
</dbReference>
<dbReference type="CDD" id="cd07557">
    <property type="entry name" value="trimeric_dUTPase"/>
    <property type="match status" value="1"/>
</dbReference>
<dbReference type="SUPFAM" id="SSF51283">
    <property type="entry name" value="dUTPase-like"/>
    <property type="match status" value="1"/>
</dbReference>
<dbReference type="EC" id="3.6.1.23" evidence="2"/>
<dbReference type="GO" id="GO:0006226">
    <property type="term" value="P:dUMP biosynthetic process"/>
    <property type="evidence" value="ECO:0007669"/>
    <property type="project" value="InterPro"/>
</dbReference>
<sequence>MKFEEVREALKAYRYQPTILPVRSTSKSAGYDFFLKEDVTIWPGEHVFQYTDVKCELARDEVLLLFIRSSVGINKHLTLANGTGVIDADYYNNSNNNGNIGLTLFNYGKEVQTMKKGERIMQGIIVDYKVSENDISEGVRSGGFGSTGI</sequence>
<dbReference type="InterPro" id="IPR008181">
    <property type="entry name" value="dUTPase"/>
</dbReference>
<proteinExistence type="inferred from homology"/>
<evidence type="ECO:0000256" key="1">
    <source>
        <dbReference type="ARBA" id="ARBA00006581"/>
    </source>
</evidence>
<evidence type="ECO:0000256" key="5">
    <source>
        <dbReference type="ARBA" id="ARBA00047686"/>
    </source>
</evidence>
<comment type="caution">
    <text evidence="7">The sequence shown here is derived from an EMBL/GenBank/DDBJ whole genome shotgun (WGS) entry which is preliminary data.</text>
</comment>
<reference evidence="7" key="1">
    <citation type="journal article" date="2021" name="PeerJ">
        <title>Extensive microbial diversity within the chicken gut microbiome revealed by metagenomics and culture.</title>
        <authorList>
            <person name="Gilroy R."/>
            <person name="Ravi A."/>
            <person name="Getino M."/>
            <person name="Pursley I."/>
            <person name="Horton D.L."/>
            <person name="Alikhan N.F."/>
            <person name="Baker D."/>
            <person name="Gharbi K."/>
            <person name="Hall N."/>
            <person name="Watson M."/>
            <person name="Adriaenssens E.M."/>
            <person name="Foster-Nyarko E."/>
            <person name="Jarju S."/>
            <person name="Secka A."/>
            <person name="Antonio M."/>
            <person name="Oren A."/>
            <person name="Chaudhuri R.R."/>
            <person name="La Ragione R."/>
            <person name="Hildebrand F."/>
            <person name="Pallen M.J."/>
        </authorList>
    </citation>
    <scope>NUCLEOTIDE SEQUENCE</scope>
    <source>
        <strain evidence="7">6019</strain>
    </source>
</reference>
<evidence type="ECO:0000256" key="3">
    <source>
        <dbReference type="ARBA" id="ARBA00022801"/>
    </source>
</evidence>
<evidence type="ECO:0000313" key="8">
    <source>
        <dbReference type="Proteomes" id="UP000763505"/>
    </source>
</evidence>
<dbReference type="PANTHER" id="PTHR11241:SF0">
    <property type="entry name" value="DEOXYURIDINE 5'-TRIPHOSPHATE NUCLEOTIDOHYDROLASE"/>
    <property type="match status" value="1"/>
</dbReference>